<proteinExistence type="predicted"/>
<dbReference type="SUPFAM" id="SSF54001">
    <property type="entry name" value="Cysteine proteinases"/>
    <property type="match status" value="1"/>
</dbReference>
<dbReference type="InterPro" id="IPR002931">
    <property type="entry name" value="Transglutaminase-like"/>
</dbReference>
<protein>
    <submittedName>
        <fullName evidence="2">Transglutaminase-like domain-containing protein</fullName>
    </submittedName>
</protein>
<dbReference type="EMBL" id="CP152276">
    <property type="protein sequence ID" value="XAE43914.1"/>
    <property type="molecule type" value="Genomic_DNA"/>
</dbReference>
<dbReference type="Pfam" id="PF01841">
    <property type="entry name" value="Transglut_core"/>
    <property type="match status" value="1"/>
</dbReference>
<sequence length="396" mass="44206">MQTRLRFEDRYRTVDEDRVLDALVLLGAAFADDRDAARATARQALDRWAASGLGVRRDDAGRRLFDPVEVVHHLKSAGWHGHDPFWDDHYVTTSRRLVGALAEEPGPDITVTLHRTFNLRHTPPTGRTRRLRLSLPLQDRCEILALDPLVPDGATHSLRDGRLEVQVPPSDAAEIDIGARIRFRPRAADAALPDPELYLRPGEGLIRLTDPVAALARHLAGDAPPPVAVKAFWDYMIDQFLSGPVHYDQIPADAPLDWVLDVRCCDCQLGAALLVGLCRARGIPARLVSGYFLYRRSPTLHYWAEIWLDGQGWASFDFMSWDLSKGGQDPAWRDHFFARIDARMITQCLPLAFTGAVGITIPPVWRILQTTQGGGVEIDMIDQDGLSVYRDHVAVA</sequence>
<name>A0ABZ3D8L4_9PROT</name>
<feature type="domain" description="Transglutaminase-like" evidence="1">
    <location>
        <begin position="259"/>
        <end position="320"/>
    </location>
</feature>
<organism evidence="2 3">
    <name type="scientific">Nguyenibacter vanlangensis</name>
    <dbReference type="NCBI Taxonomy" id="1216886"/>
    <lineage>
        <taxon>Bacteria</taxon>
        <taxon>Pseudomonadati</taxon>
        <taxon>Pseudomonadota</taxon>
        <taxon>Alphaproteobacteria</taxon>
        <taxon>Acetobacterales</taxon>
        <taxon>Acetobacteraceae</taxon>
        <taxon>Nguyenibacter</taxon>
    </lineage>
</organism>
<evidence type="ECO:0000259" key="1">
    <source>
        <dbReference type="SMART" id="SM00460"/>
    </source>
</evidence>
<evidence type="ECO:0000313" key="2">
    <source>
        <dbReference type="EMBL" id="XAE43914.1"/>
    </source>
</evidence>
<dbReference type="SMART" id="SM00460">
    <property type="entry name" value="TGc"/>
    <property type="match status" value="1"/>
</dbReference>
<reference evidence="2 3" key="1">
    <citation type="submission" date="2024-04" db="EMBL/GenBank/DDBJ databases">
        <title>Complete genome sequence of Nguyenibacter vanlangesis HBCM-1154, a strain capable of nitrogen fixation, IAA production, and phosphorus solubilization isolated from sugarcane soil.</title>
        <authorList>
            <person name="MY HANH P."/>
        </authorList>
    </citation>
    <scope>NUCLEOTIDE SEQUENCE [LARGE SCALE GENOMIC DNA]</scope>
    <source>
        <strain evidence="2 3">HBCM 1154</strain>
    </source>
</reference>
<accession>A0ABZ3D8L4</accession>
<dbReference type="Proteomes" id="UP001449795">
    <property type="component" value="Chromosome"/>
</dbReference>
<dbReference type="PANTHER" id="PTHR33490">
    <property type="entry name" value="BLR5614 PROTEIN-RELATED"/>
    <property type="match status" value="1"/>
</dbReference>
<evidence type="ECO:0000313" key="3">
    <source>
        <dbReference type="Proteomes" id="UP001449795"/>
    </source>
</evidence>
<dbReference type="RefSeq" id="WP_342629257.1">
    <property type="nucleotide sequence ID" value="NZ_CP152276.1"/>
</dbReference>
<gene>
    <name evidence="2" type="ORF">AAC691_05645</name>
</gene>
<keyword evidence="3" id="KW-1185">Reference proteome</keyword>
<dbReference type="Gene3D" id="3.10.620.30">
    <property type="match status" value="1"/>
</dbReference>
<dbReference type="InterPro" id="IPR038765">
    <property type="entry name" value="Papain-like_cys_pep_sf"/>
</dbReference>